<dbReference type="AlphaFoldDB" id="A0A0D7BU68"/>
<feature type="compositionally biased region" description="Low complexity" evidence="1">
    <location>
        <begin position="30"/>
        <end position="42"/>
    </location>
</feature>
<sequence length="422" mass="46303">MLIPTMSDSKLKEDSGLPTYEEASIPDVGLAPTSTTLATAASNSDIRSKPLPPSPSPHPSPPPEDTRRLSVPLVNETNRFSSASTSPQPSPTFSVDILGQALDSGKGKMFNSKKKTAKEVRAAVLKVINDTVRGYPKRQNDPEAEPLESIFANCATSCSTAGISFPAVLQEPSMEGHSPVYWAILQRSDEFQREHPSSLVTLLLRHSTDLQPAVRVEIRSACLLTNNQDLFQNIRALDAYSPAASLGLVRGDQGQADIIDVDEPSLSEFTVRIEILKFMRRMKHFNVVELEFIARARLWRLAFEGVPKDKDGRWKVSLSLLESSPPTFVDADLSIFDAAGLHRAPAPLPDIIIGLRSTHELVRSDGKPTRAQRREISVSLDEAPEIKSVHELTTYLSTEETLKAKLVVNMEKPAKDSSCTIC</sequence>
<evidence type="ECO:0000313" key="2">
    <source>
        <dbReference type="EMBL" id="KIY73699.1"/>
    </source>
</evidence>
<feature type="compositionally biased region" description="Pro residues" evidence="1">
    <location>
        <begin position="50"/>
        <end position="63"/>
    </location>
</feature>
<organism evidence="2 3">
    <name type="scientific">Cylindrobasidium torrendii FP15055 ss-10</name>
    <dbReference type="NCBI Taxonomy" id="1314674"/>
    <lineage>
        <taxon>Eukaryota</taxon>
        <taxon>Fungi</taxon>
        <taxon>Dikarya</taxon>
        <taxon>Basidiomycota</taxon>
        <taxon>Agaricomycotina</taxon>
        <taxon>Agaricomycetes</taxon>
        <taxon>Agaricomycetidae</taxon>
        <taxon>Agaricales</taxon>
        <taxon>Marasmiineae</taxon>
        <taxon>Physalacriaceae</taxon>
        <taxon>Cylindrobasidium</taxon>
    </lineage>
</organism>
<dbReference type="OrthoDB" id="2959034at2759"/>
<gene>
    <name evidence="2" type="ORF">CYLTODRAFT_485208</name>
</gene>
<keyword evidence="3" id="KW-1185">Reference proteome</keyword>
<dbReference type="EMBL" id="KN880434">
    <property type="protein sequence ID" value="KIY73699.1"/>
    <property type="molecule type" value="Genomic_DNA"/>
</dbReference>
<proteinExistence type="predicted"/>
<evidence type="ECO:0000313" key="3">
    <source>
        <dbReference type="Proteomes" id="UP000054007"/>
    </source>
</evidence>
<name>A0A0D7BU68_9AGAR</name>
<feature type="region of interest" description="Disordered" evidence="1">
    <location>
        <begin position="1"/>
        <end position="68"/>
    </location>
</feature>
<dbReference type="Proteomes" id="UP000054007">
    <property type="component" value="Unassembled WGS sequence"/>
</dbReference>
<protein>
    <submittedName>
        <fullName evidence="2">Uncharacterized protein</fullName>
    </submittedName>
</protein>
<reference evidence="2 3" key="1">
    <citation type="journal article" date="2015" name="Fungal Genet. Biol.">
        <title>Evolution of novel wood decay mechanisms in Agaricales revealed by the genome sequences of Fistulina hepatica and Cylindrobasidium torrendii.</title>
        <authorList>
            <person name="Floudas D."/>
            <person name="Held B.W."/>
            <person name="Riley R."/>
            <person name="Nagy L.G."/>
            <person name="Koehler G."/>
            <person name="Ransdell A.S."/>
            <person name="Younus H."/>
            <person name="Chow J."/>
            <person name="Chiniquy J."/>
            <person name="Lipzen A."/>
            <person name="Tritt A."/>
            <person name="Sun H."/>
            <person name="Haridas S."/>
            <person name="LaButti K."/>
            <person name="Ohm R.A."/>
            <person name="Kues U."/>
            <person name="Blanchette R.A."/>
            <person name="Grigoriev I.V."/>
            <person name="Minto R.E."/>
            <person name="Hibbett D.S."/>
        </authorList>
    </citation>
    <scope>NUCLEOTIDE SEQUENCE [LARGE SCALE GENOMIC DNA]</scope>
    <source>
        <strain evidence="2 3">FP15055 ss-10</strain>
    </source>
</reference>
<accession>A0A0D7BU68</accession>
<evidence type="ECO:0000256" key="1">
    <source>
        <dbReference type="SAM" id="MobiDB-lite"/>
    </source>
</evidence>